<sequence>MDESVTIRSCSLHDAEAIMSLGIRTFRDTFDEMNTPENMMLYLNKTFTLKRIRDEIQEPGSVFFIAEKDDDAVGYARLRTSEKPEELQGYSPIEIERLYADKKFLGKRIGYNLMNTCLHYARDHGHDLVWLGVWEHNERAISFYKKWGFERFGQHTFMLGNDAQTDLLMKKHLK</sequence>
<protein>
    <submittedName>
        <fullName evidence="4">GNAT family N-acetyltransferase</fullName>
    </submittedName>
</protein>
<dbReference type="AlphaFoldDB" id="A0AAP2DQ08"/>
<name>A0AAP2DQ08_9BACT</name>
<dbReference type="Pfam" id="PF00583">
    <property type="entry name" value="Acetyltransf_1"/>
    <property type="match status" value="1"/>
</dbReference>
<keyword evidence="1" id="KW-0808">Transferase</keyword>
<accession>A0AAP2DQ08</accession>
<dbReference type="Proteomes" id="UP001319200">
    <property type="component" value="Unassembled WGS sequence"/>
</dbReference>
<evidence type="ECO:0000256" key="2">
    <source>
        <dbReference type="ARBA" id="ARBA00023315"/>
    </source>
</evidence>
<evidence type="ECO:0000259" key="3">
    <source>
        <dbReference type="PROSITE" id="PS51186"/>
    </source>
</evidence>
<dbReference type="InterPro" id="IPR016181">
    <property type="entry name" value="Acyl_CoA_acyltransferase"/>
</dbReference>
<dbReference type="InterPro" id="IPR051556">
    <property type="entry name" value="N-term/lysine_N-AcTrnsfr"/>
</dbReference>
<feature type="domain" description="N-acetyltransferase" evidence="3">
    <location>
        <begin position="5"/>
        <end position="174"/>
    </location>
</feature>
<dbReference type="CDD" id="cd04301">
    <property type="entry name" value="NAT_SF"/>
    <property type="match status" value="1"/>
</dbReference>
<comment type="caution">
    <text evidence="4">The sequence shown here is derived from an EMBL/GenBank/DDBJ whole genome shotgun (WGS) entry which is preliminary data.</text>
</comment>
<dbReference type="SUPFAM" id="SSF55729">
    <property type="entry name" value="Acyl-CoA N-acyltransferases (Nat)"/>
    <property type="match status" value="1"/>
</dbReference>
<gene>
    <name evidence="4" type="ORF">KK083_21330</name>
</gene>
<keyword evidence="2" id="KW-0012">Acyltransferase</keyword>
<dbReference type="PANTHER" id="PTHR42919:SF8">
    <property type="entry name" value="N-ALPHA-ACETYLTRANSFERASE 50"/>
    <property type="match status" value="1"/>
</dbReference>
<dbReference type="PROSITE" id="PS51186">
    <property type="entry name" value="GNAT"/>
    <property type="match status" value="1"/>
</dbReference>
<dbReference type="GO" id="GO:0016747">
    <property type="term" value="F:acyltransferase activity, transferring groups other than amino-acyl groups"/>
    <property type="evidence" value="ECO:0007669"/>
    <property type="project" value="InterPro"/>
</dbReference>
<dbReference type="Gene3D" id="3.40.630.30">
    <property type="match status" value="1"/>
</dbReference>
<dbReference type="EMBL" id="JAHESF010000025">
    <property type="protein sequence ID" value="MBT1699454.1"/>
    <property type="molecule type" value="Genomic_DNA"/>
</dbReference>
<dbReference type="InterPro" id="IPR000182">
    <property type="entry name" value="GNAT_dom"/>
</dbReference>
<dbReference type="RefSeq" id="WP_254167420.1">
    <property type="nucleotide sequence ID" value="NZ_JAHESF010000025.1"/>
</dbReference>
<evidence type="ECO:0000313" key="4">
    <source>
        <dbReference type="EMBL" id="MBT1699454.1"/>
    </source>
</evidence>
<evidence type="ECO:0000313" key="5">
    <source>
        <dbReference type="Proteomes" id="UP001319200"/>
    </source>
</evidence>
<evidence type="ECO:0000256" key="1">
    <source>
        <dbReference type="ARBA" id="ARBA00022679"/>
    </source>
</evidence>
<keyword evidence="5" id="KW-1185">Reference proteome</keyword>
<proteinExistence type="predicted"/>
<dbReference type="PANTHER" id="PTHR42919">
    <property type="entry name" value="N-ALPHA-ACETYLTRANSFERASE"/>
    <property type="match status" value="1"/>
</dbReference>
<reference evidence="4 5" key="1">
    <citation type="submission" date="2021-05" db="EMBL/GenBank/DDBJ databases">
        <title>A Polyphasic approach of four new species of the genus Ohtaekwangia: Ohtaekwangia histidinii sp. nov., Ohtaekwangia cretensis sp. nov., Ohtaekwangia indiensis sp. nov., Ohtaekwangia reichenbachii sp. nov. from diverse environment.</title>
        <authorList>
            <person name="Octaviana S."/>
        </authorList>
    </citation>
    <scope>NUCLEOTIDE SEQUENCE [LARGE SCALE GENOMIC DNA]</scope>
    <source>
        <strain evidence="4 5">PWU4</strain>
    </source>
</reference>
<organism evidence="4 5">
    <name type="scientific">Chryseosolibacter histidini</name>
    <dbReference type="NCBI Taxonomy" id="2782349"/>
    <lineage>
        <taxon>Bacteria</taxon>
        <taxon>Pseudomonadati</taxon>
        <taxon>Bacteroidota</taxon>
        <taxon>Cytophagia</taxon>
        <taxon>Cytophagales</taxon>
        <taxon>Chryseotaleaceae</taxon>
        <taxon>Chryseosolibacter</taxon>
    </lineage>
</organism>